<dbReference type="EMBL" id="CP027750">
    <property type="protein sequence ID" value="AZE27001.1"/>
    <property type="molecule type" value="Genomic_DNA"/>
</dbReference>
<evidence type="ECO:0000313" key="1">
    <source>
        <dbReference type="EMBL" id="AZE27001.1"/>
    </source>
</evidence>
<accession>A0AAD0ZJZ5</accession>
<sequence length="40" mass="4236">MPSKKAPELKKTGFFSFTSGCGSSSISGNIAQARRFVAQL</sequence>
<gene>
    <name evidence="1" type="ORF">C4K07_0184</name>
</gene>
<proteinExistence type="predicted"/>
<dbReference type="Proteomes" id="UP000280455">
    <property type="component" value="Chromosome"/>
</dbReference>
<reference evidence="1 2" key="1">
    <citation type="submission" date="2018-03" db="EMBL/GenBank/DDBJ databases">
        <title>Diversity of phytobeneficial traits revealed by whole-genome analysis of worldwide-isolated phenazine-producing Pseudomonas spp.</title>
        <authorList>
            <person name="Biessy A."/>
            <person name="Novinscak A."/>
            <person name="Blom J."/>
            <person name="Leger G."/>
            <person name="Thomashow L.S."/>
            <person name="Cazorla F.M."/>
            <person name="Josic D."/>
            <person name="Filion M."/>
        </authorList>
    </citation>
    <scope>NUCLEOTIDE SEQUENCE [LARGE SCALE GENOMIC DNA]</scope>
    <source>
        <strain evidence="1 2">ChPhzS24</strain>
    </source>
</reference>
<organism evidence="1 2">
    <name type="scientific">Pseudomonas chlororaphis subsp. aureofaciens</name>
    <dbReference type="NCBI Taxonomy" id="587851"/>
    <lineage>
        <taxon>Bacteria</taxon>
        <taxon>Pseudomonadati</taxon>
        <taxon>Pseudomonadota</taxon>
        <taxon>Gammaproteobacteria</taxon>
        <taxon>Pseudomonadales</taxon>
        <taxon>Pseudomonadaceae</taxon>
        <taxon>Pseudomonas</taxon>
    </lineage>
</organism>
<name>A0AAD0ZJZ5_9PSED</name>
<evidence type="ECO:0000313" key="2">
    <source>
        <dbReference type="Proteomes" id="UP000280455"/>
    </source>
</evidence>
<protein>
    <submittedName>
        <fullName evidence="1">Uncharacterized protein</fullName>
    </submittedName>
</protein>
<dbReference type="AlphaFoldDB" id="A0AAD0ZJZ5"/>